<keyword evidence="2" id="KW-1185">Reference proteome</keyword>
<reference evidence="1 2" key="1">
    <citation type="journal article" date="2024" name="BMC Genomics">
        <title>De novo assembly and annotation of Popillia japonica's genome with initial clues to its potential as an invasive pest.</title>
        <authorList>
            <person name="Cucini C."/>
            <person name="Boschi S."/>
            <person name="Funari R."/>
            <person name="Cardaioli E."/>
            <person name="Iannotti N."/>
            <person name="Marturano G."/>
            <person name="Paoli F."/>
            <person name="Bruttini M."/>
            <person name="Carapelli A."/>
            <person name="Frati F."/>
            <person name="Nardi F."/>
        </authorList>
    </citation>
    <scope>NUCLEOTIDE SEQUENCE [LARGE SCALE GENOMIC DNA]</scope>
    <source>
        <strain evidence="1">DMR45628</strain>
    </source>
</reference>
<proteinExistence type="predicted"/>
<accession>A0AAW1LE33</accession>
<organism evidence="1 2">
    <name type="scientific">Popillia japonica</name>
    <name type="common">Japanese beetle</name>
    <dbReference type="NCBI Taxonomy" id="7064"/>
    <lineage>
        <taxon>Eukaryota</taxon>
        <taxon>Metazoa</taxon>
        <taxon>Ecdysozoa</taxon>
        <taxon>Arthropoda</taxon>
        <taxon>Hexapoda</taxon>
        <taxon>Insecta</taxon>
        <taxon>Pterygota</taxon>
        <taxon>Neoptera</taxon>
        <taxon>Endopterygota</taxon>
        <taxon>Coleoptera</taxon>
        <taxon>Polyphaga</taxon>
        <taxon>Scarabaeiformia</taxon>
        <taxon>Scarabaeidae</taxon>
        <taxon>Rutelinae</taxon>
        <taxon>Popillia</taxon>
    </lineage>
</organism>
<sequence length="101" mass="11247">MASVDKTEFSHERFRRGAIVCQMDDTTTGTMSFAGLSTLSSKNNSLALDTRALRSEREGILLSLTILMGYLWQRSTRTLYCSCECAFSDAIRSPARHETTA</sequence>
<dbReference type="AlphaFoldDB" id="A0AAW1LE33"/>
<evidence type="ECO:0000313" key="1">
    <source>
        <dbReference type="EMBL" id="KAK9731958.1"/>
    </source>
</evidence>
<name>A0AAW1LE33_POPJA</name>
<dbReference type="EMBL" id="JASPKY010000124">
    <property type="protein sequence ID" value="KAK9731958.1"/>
    <property type="molecule type" value="Genomic_DNA"/>
</dbReference>
<protein>
    <submittedName>
        <fullName evidence="1">Uncharacterized protein</fullName>
    </submittedName>
</protein>
<comment type="caution">
    <text evidence="1">The sequence shown here is derived from an EMBL/GenBank/DDBJ whole genome shotgun (WGS) entry which is preliminary data.</text>
</comment>
<evidence type="ECO:0000313" key="2">
    <source>
        <dbReference type="Proteomes" id="UP001458880"/>
    </source>
</evidence>
<gene>
    <name evidence="1" type="ORF">QE152_g13243</name>
</gene>
<dbReference type="Proteomes" id="UP001458880">
    <property type="component" value="Unassembled WGS sequence"/>
</dbReference>